<comment type="caution">
    <text evidence="2">The sequence shown here is derived from an EMBL/GenBank/DDBJ whole genome shotgun (WGS) entry which is preliminary data.</text>
</comment>
<name>A0A699ZQD3_HAELA</name>
<evidence type="ECO:0000256" key="1">
    <source>
        <dbReference type="SAM" id="MobiDB-lite"/>
    </source>
</evidence>
<organism evidence="2 3">
    <name type="scientific">Haematococcus lacustris</name>
    <name type="common">Green alga</name>
    <name type="synonym">Haematococcus pluvialis</name>
    <dbReference type="NCBI Taxonomy" id="44745"/>
    <lineage>
        <taxon>Eukaryota</taxon>
        <taxon>Viridiplantae</taxon>
        <taxon>Chlorophyta</taxon>
        <taxon>core chlorophytes</taxon>
        <taxon>Chlorophyceae</taxon>
        <taxon>CS clade</taxon>
        <taxon>Chlamydomonadales</taxon>
        <taxon>Haematococcaceae</taxon>
        <taxon>Haematococcus</taxon>
    </lineage>
</organism>
<gene>
    <name evidence="2" type="ORF">HaLaN_14867</name>
</gene>
<dbReference type="Proteomes" id="UP000485058">
    <property type="component" value="Unassembled WGS sequence"/>
</dbReference>
<evidence type="ECO:0000313" key="3">
    <source>
        <dbReference type="Proteomes" id="UP000485058"/>
    </source>
</evidence>
<feature type="non-terminal residue" evidence="2">
    <location>
        <position position="1"/>
    </location>
</feature>
<proteinExistence type="predicted"/>
<dbReference type="AlphaFoldDB" id="A0A699ZQD3"/>
<accession>A0A699ZQD3</accession>
<sequence length="235" mass="24984">MQHKCLLLARNIPAALPQPTRALANVQSGCLARGPVMPSSTNQASSVLLGGERTLQIPIRVAHRLLEPPSPPGVKPSSAYASTQLSEDEASAWAMEAHQQQEAPAPAIRATSPTPNAMEWALYKVDQRLDVLETNPLPIQQTIYDISRGPVGEATTSAVQAAAHLTVKASVEAAKAVAPLGRSTCMGSLHGLTRQWLHDADLTSNLEGTKAAGHLIKAALVHSLKVQERKGSKRQ</sequence>
<reference evidence="2 3" key="1">
    <citation type="submission" date="2020-02" db="EMBL/GenBank/DDBJ databases">
        <title>Draft genome sequence of Haematococcus lacustris strain NIES-144.</title>
        <authorList>
            <person name="Morimoto D."/>
            <person name="Nakagawa S."/>
            <person name="Yoshida T."/>
            <person name="Sawayama S."/>
        </authorList>
    </citation>
    <scope>NUCLEOTIDE SEQUENCE [LARGE SCALE GENOMIC DNA]</scope>
    <source>
        <strain evidence="2 3">NIES-144</strain>
    </source>
</reference>
<feature type="compositionally biased region" description="Low complexity" evidence="1">
    <location>
        <begin position="94"/>
        <end position="107"/>
    </location>
</feature>
<feature type="region of interest" description="Disordered" evidence="1">
    <location>
        <begin position="65"/>
        <end position="110"/>
    </location>
</feature>
<keyword evidence="3" id="KW-1185">Reference proteome</keyword>
<protein>
    <submittedName>
        <fullName evidence="2">Uncharacterized protein</fullName>
    </submittedName>
</protein>
<evidence type="ECO:0000313" key="2">
    <source>
        <dbReference type="EMBL" id="GFH18122.1"/>
    </source>
</evidence>
<dbReference type="EMBL" id="BLLF01001250">
    <property type="protein sequence ID" value="GFH18122.1"/>
    <property type="molecule type" value="Genomic_DNA"/>
</dbReference>